<feature type="compositionally biased region" description="Polar residues" evidence="1">
    <location>
        <begin position="129"/>
        <end position="138"/>
    </location>
</feature>
<evidence type="ECO:0000256" key="1">
    <source>
        <dbReference type="SAM" id="MobiDB-lite"/>
    </source>
</evidence>
<dbReference type="EMBL" id="KI965407">
    <property type="protein sequence ID" value="EUD70019.1"/>
    <property type="molecule type" value="Genomic_DNA"/>
</dbReference>
<feature type="region of interest" description="Disordered" evidence="1">
    <location>
        <begin position="33"/>
        <end position="176"/>
    </location>
</feature>
<protein>
    <recommendedName>
        <fullName evidence="4">PIR protein CIR protein</fullName>
    </recommendedName>
</protein>
<feature type="compositionally biased region" description="Pro residues" evidence="1">
    <location>
        <begin position="100"/>
        <end position="109"/>
    </location>
</feature>
<sequence>MLDVVIQKVMSEININSSTNEFCDECEKVYSNPEKNNLKNSLKDPRGISTINTVETGTPPSMPGNGTDTLGNKKNVVDGPQYKSGRFKHPANFYLDPSLSPAPPEPSQPQPSQTQYSSQNTIPNGEPNLLQSHDSNPGTGIPLTPINFNTNPSSTDNRSINSRTDIKMSENHQYGV</sequence>
<feature type="compositionally biased region" description="Polar residues" evidence="1">
    <location>
        <begin position="146"/>
        <end position="163"/>
    </location>
</feature>
<organism evidence="2 3">
    <name type="scientific">Plasmodium vinckei petteri</name>
    <dbReference type="NCBI Taxonomy" id="138298"/>
    <lineage>
        <taxon>Eukaryota</taxon>
        <taxon>Sar</taxon>
        <taxon>Alveolata</taxon>
        <taxon>Apicomplexa</taxon>
        <taxon>Aconoidasida</taxon>
        <taxon>Haemosporida</taxon>
        <taxon>Plasmodiidae</taxon>
        <taxon>Plasmodium</taxon>
        <taxon>Plasmodium (Vinckeia)</taxon>
    </lineage>
</organism>
<evidence type="ECO:0000313" key="3">
    <source>
        <dbReference type="Proteomes" id="UP000030659"/>
    </source>
</evidence>
<feature type="compositionally biased region" description="Low complexity" evidence="1">
    <location>
        <begin position="110"/>
        <end position="119"/>
    </location>
</feature>
<name>W7AMQ6_PLAVN</name>
<evidence type="ECO:0008006" key="4">
    <source>
        <dbReference type="Google" id="ProtNLM"/>
    </source>
</evidence>
<evidence type="ECO:0000313" key="2">
    <source>
        <dbReference type="EMBL" id="EUD70019.1"/>
    </source>
</evidence>
<gene>
    <name evidence="2" type="ORF">YYG_04642</name>
</gene>
<dbReference type="Proteomes" id="UP000030659">
    <property type="component" value="Unassembled WGS sequence"/>
</dbReference>
<proteinExistence type="predicted"/>
<feature type="compositionally biased region" description="Polar residues" evidence="1">
    <location>
        <begin position="49"/>
        <end position="72"/>
    </location>
</feature>
<dbReference type="AlphaFoldDB" id="W7AMQ6"/>
<accession>W7AMQ6</accession>
<reference evidence="2 3" key="1">
    <citation type="submission" date="2013-02" db="EMBL/GenBank/DDBJ databases">
        <title>The Genome Sequence of Plasmodium vinckei petteri CR.</title>
        <authorList>
            <consortium name="The Broad Institute Genome Sequencing Platform"/>
            <consortium name="The Broad Institute Genome Sequencing Center for Infectious Disease"/>
            <person name="Neafsey D."/>
            <person name="Cheeseman I."/>
            <person name="Volkman S."/>
            <person name="Adams J."/>
            <person name="Walker B."/>
            <person name="Young S.K."/>
            <person name="Zeng Q."/>
            <person name="Gargeya S."/>
            <person name="Fitzgerald M."/>
            <person name="Haas B."/>
            <person name="Abouelleil A."/>
            <person name="Alvarado L."/>
            <person name="Arachchi H.M."/>
            <person name="Berlin A.M."/>
            <person name="Chapman S.B."/>
            <person name="Dewar J."/>
            <person name="Goldberg J."/>
            <person name="Griggs A."/>
            <person name="Gujja S."/>
            <person name="Hansen M."/>
            <person name="Howarth C."/>
            <person name="Imamovic A."/>
            <person name="Larimer J."/>
            <person name="McCowan C."/>
            <person name="Murphy C."/>
            <person name="Neiman D."/>
            <person name="Pearson M."/>
            <person name="Priest M."/>
            <person name="Roberts A."/>
            <person name="Saif S."/>
            <person name="Shea T."/>
            <person name="Sisk P."/>
            <person name="Sykes S."/>
            <person name="Wortman J."/>
            <person name="Nusbaum C."/>
            <person name="Birren B."/>
        </authorList>
    </citation>
    <scope>NUCLEOTIDE SEQUENCE [LARGE SCALE GENOMIC DNA]</scope>
    <source>
        <strain evidence="2 3">CR</strain>
    </source>
</reference>